<dbReference type="InterPro" id="IPR029039">
    <property type="entry name" value="Flavoprotein-like_sf"/>
</dbReference>
<dbReference type="Pfam" id="PF03358">
    <property type="entry name" value="FMN_red"/>
    <property type="match status" value="1"/>
</dbReference>
<dbReference type="PANTHER" id="PTHR43278">
    <property type="entry name" value="NAD(P)H-DEPENDENT FMN-CONTAINING OXIDOREDUCTASE YWQN-RELATED"/>
    <property type="match status" value="1"/>
</dbReference>
<proteinExistence type="predicted"/>
<keyword evidence="1" id="KW-0285">Flavoprotein</keyword>
<dbReference type="EMBL" id="JAOQJQ010000001">
    <property type="protein sequence ID" value="MCU6760844.1"/>
    <property type="molecule type" value="Genomic_DNA"/>
</dbReference>
<dbReference type="Proteomes" id="UP001652442">
    <property type="component" value="Unassembled WGS sequence"/>
</dbReference>
<comment type="caution">
    <text evidence="4">The sequence shown here is derived from an EMBL/GenBank/DDBJ whole genome shotgun (WGS) entry which is preliminary data.</text>
</comment>
<keyword evidence="2" id="KW-0288">FMN</keyword>
<dbReference type="PANTHER" id="PTHR43278:SF4">
    <property type="entry name" value="NAD(P)H-DEPENDENT FMN-CONTAINING OXIDOREDUCTASE YWQN-RELATED"/>
    <property type="match status" value="1"/>
</dbReference>
<evidence type="ECO:0000256" key="2">
    <source>
        <dbReference type="ARBA" id="ARBA00022643"/>
    </source>
</evidence>
<dbReference type="Gene3D" id="3.40.50.360">
    <property type="match status" value="1"/>
</dbReference>
<dbReference type="InterPro" id="IPR005025">
    <property type="entry name" value="FMN_Rdtase-like_dom"/>
</dbReference>
<feature type="domain" description="NADPH-dependent FMN reductase-like" evidence="3">
    <location>
        <begin position="3"/>
        <end position="141"/>
    </location>
</feature>
<sequence length="318" mass="35025">MKKITAFCAGRRNGNSETFTKAALMAAEQAGVEVELIRLNECDLKPCLGCPTAPCLVKGPDCCPHHDDGAWLVEKLLDCDGYLMAAPVWCLSPAGIVSVFRDRVIGPKLDPQGFKMFGRVPEWVKGRVKERPGALISVGGAGTENWTSLGLPTLYTTTFTPQTNVVDHMNVTEVADMGAAVLRDDLIERAKNLGEHLAYAVLHMDEEPAKWMGDDTPTACPNCHQNLLIMHPGTNQCECAVCGKFGTVSMTDNKLSFVFEDTDINDRLAPAGKLTHGQEIFRIKREIYEPNKEKIPEKWQPYKDYNACITTAPSRQKA</sequence>
<dbReference type="InterPro" id="IPR051796">
    <property type="entry name" value="ISF_SsuE-like"/>
</dbReference>
<name>A0ABT2TGY0_9FIRM</name>
<evidence type="ECO:0000256" key="1">
    <source>
        <dbReference type="ARBA" id="ARBA00022630"/>
    </source>
</evidence>
<accession>A0ABT2TGY0</accession>
<protein>
    <submittedName>
        <fullName evidence="4">Flavodoxin family protein</fullName>
    </submittedName>
</protein>
<organism evidence="4 5">
    <name type="scientific">Brotonthovivens ammoniilytica</name>
    <dbReference type="NCBI Taxonomy" id="2981725"/>
    <lineage>
        <taxon>Bacteria</taxon>
        <taxon>Bacillati</taxon>
        <taxon>Bacillota</taxon>
        <taxon>Clostridia</taxon>
        <taxon>Lachnospirales</taxon>
        <taxon>Lachnospiraceae</taxon>
        <taxon>Brotonthovivens</taxon>
    </lineage>
</organism>
<evidence type="ECO:0000313" key="4">
    <source>
        <dbReference type="EMBL" id="MCU6760844.1"/>
    </source>
</evidence>
<reference evidence="4 5" key="1">
    <citation type="journal article" date="2021" name="ISME Commun">
        <title>Automated analysis of genomic sequences facilitates high-throughput and comprehensive description of bacteria.</title>
        <authorList>
            <person name="Hitch T.C.A."/>
        </authorList>
    </citation>
    <scope>NUCLEOTIDE SEQUENCE [LARGE SCALE GENOMIC DNA]</scope>
    <source>
        <strain evidence="4 5">Sanger_109</strain>
    </source>
</reference>
<dbReference type="RefSeq" id="WP_158423725.1">
    <property type="nucleotide sequence ID" value="NZ_JAOQJQ010000001.1"/>
</dbReference>
<evidence type="ECO:0000313" key="5">
    <source>
        <dbReference type="Proteomes" id="UP001652442"/>
    </source>
</evidence>
<keyword evidence="5" id="KW-1185">Reference proteome</keyword>
<dbReference type="SUPFAM" id="SSF52218">
    <property type="entry name" value="Flavoproteins"/>
    <property type="match status" value="1"/>
</dbReference>
<evidence type="ECO:0000259" key="3">
    <source>
        <dbReference type="Pfam" id="PF03358"/>
    </source>
</evidence>
<gene>
    <name evidence="4" type="ORF">OCV88_00670</name>
</gene>